<protein>
    <submittedName>
        <fullName evidence="1">Uncharacterized protein</fullName>
    </submittedName>
</protein>
<name>A0A438HYC9_VITVI</name>
<organism evidence="1 2">
    <name type="scientific">Vitis vinifera</name>
    <name type="common">Grape</name>
    <dbReference type="NCBI Taxonomy" id="29760"/>
    <lineage>
        <taxon>Eukaryota</taxon>
        <taxon>Viridiplantae</taxon>
        <taxon>Streptophyta</taxon>
        <taxon>Embryophyta</taxon>
        <taxon>Tracheophyta</taxon>
        <taxon>Spermatophyta</taxon>
        <taxon>Magnoliopsida</taxon>
        <taxon>eudicotyledons</taxon>
        <taxon>Gunneridae</taxon>
        <taxon>Pentapetalae</taxon>
        <taxon>rosids</taxon>
        <taxon>Vitales</taxon>
        <taxon>Vitaceae</taxon>
        <taxon>Viteae</taxon>
        <taxon>Vitis</taxon>
    </lineage>
</organism>
<sequence>MWEPTGTLREMFPSLDLEDKESLVGGATSLSTKTNNVGIILEIEVIDMAVGNTGGHFHKHHHGPKIGIEGTQLLPLLPW</sequence>
<reference evidence="1 2" key="1">
    <citation type="journal article" date="2018" name="PLoS Genet.">
        <title>Population sequencing reveals clonal diversity and ancestral inbreeding in the grapevine cultivar Chardonnay.</title>
        <authorList>
            <person name="Roach M.J."/>
            <person name="Johnson D.L."/>
            <person name="Bohlmann J."/>
            <person name="van Vuuren H.J."/>
            <person name="Jones S.J."/>
            <person name="Pretorius I.S."/>
            <person name="Schmidt S.A."/>
            <person name="Borneman A.R."/>
        </authorList>
    </citation>
    <scope>NUCLEOTIDE SEQUENCE [LARGE SCALE GENOMIC DNA]</scope>
    <source>
        <strain evidence="2">cv. Chardonnay</strain>
        <tissue evidence="1">Leaf</tissue>
    </source>
</reference>
<evidence type="ECO:0000313" key="2">
    <source>
        <dbReference type="Proteomes" id="UP000288805"/>
    </source>
</evidence>
<accession>A0A438HYC9</accession>
<dbReference type="Proteomes" id="UP000288805">
    <property type="component" value="Unassembled WGS sequence"/>
</dbReference>
<comment type="caution">
    <text evidence="1">The sequence shown here is derived from an EMBL/GenBank/DDBJ whole genome shotgun (WGS) entry which is preliminary data.</text>
</comment>
<dbReference type="AlphaFoldDB" id="A0A438HYC9"/>
<proteinExistence type="predicted"/>
<dbReference type="EMBL" id="QGNW01000164">
    <property type="protein sequence ID" value="RVW89455.1"/>
    <property type="molecule type" value="Genomic_DNA"/>
</dbReference>
<evidence type="ECO:0000313" key="1">
    <source>
        <dbReference type="EMBL" id="RVW89455.1"/>
    </source>
</evidence>
<gene>
    <name evidence="1" type="ORF">CK203_046820</name>
</gene>